<keyword evidence="3" id="KW-1185">Reference proteome</keyword>
<dbReference type="AlphaFoldDB" id="A0A4U0P993"/>
<reference evidence="2 3" key="1">
    <citation type="submission" date="2019-04" db="EMBL/GenBank/DDBJ databases">
        <title>Chitiniphilus eburnea sp. nov., a novel chitinolytic bacterium isolated from aquaculture sludge.</title>
        <authorList>
            <person name="Sheng M."/>
        </authorList>
    </citation>
    <scope>NUCLEOTIDE SEQUENCE [LARGE SCALE GENOMIC DNA]</scope>
    <source>
        <strain evidence="2 3">HX-2-15</strain>
    </source>
</reference>
<dbReference type="Pfam" id="PF05036">
    <property type="entry name" value="SPOR"/>
    <property type="match status" value="1"/>
</dbReference>
<dbReference type="OrthoDB" id="9848759at2"/>
<sequence length="179" mass="18524">MKKVMLVVLVLMFGLLLFLAGVFAPATMRSSLGKHANDTLVAVSHLPLGDRLTAGLLPAKPAAKAVAAPVAADASAPPAIPAEQIVLPAIPPAQAVYALQATQRADYGEAKTLMDNAKDAKLPASVITIAEDDGQHWYVVAVGQYPSVEAAQSGRVRVAQSLNLTGGLPVILLPPPPKK</sequence>
<dbReference type="InterPro" id="IPR036680">
    <property type="entry name" value="SPOR-like_sf"/>
</dbReference>
<feature type="domain" description="SPOR" evidence="1">
    <location>
        <begin position="91"/>
        <end position="171"/>
    </location>
</feature>
<proteinExistence type="predicted"/>
<gene>
    <name evidence="2" type="ORF">FAZ21_19405</name>
</gene>
<dbReference type="InterPro" id="IPR007730">
    <property type="entry name" value="SPOR-like_dom"/>
</dbReference>
<comment type="caution">
    <text evidence="2">The sequence shown here is derived from an EMBL/GenBank/DDBJ whole genome shotgun (WGS) entry which is preliminary data.</text>
</comment>
<dbReference type="EMBL" id="SUMF01000050">
    <property type="protein sequence ID" value="TJZ64145.1"/>
    <property type="molecule type" value="Genomic_DNA"/>
</dbReference>
<evidence type="ECO:0000313" key="2">
    <source>
        <dbReference type="EMBL" id="TJZ64145.1"/>
    </source>
</evidence>
<dbReference type="Proteomes" id="UP000310016">
    <property type="component" value="Unassembled WGS sequence"/>
</dbReference>
<protein>
    <recommendedName>
        <fullName evidence="1">SPOR domain-containing protein</fullName>
    </recommendedName>
</protein>
<dbReference type="GO" id="GO:0042834">
    <property type="term" value="F:peptidoglycan binding"/>
    <property type="evidence" value="ECO:0007669"/>
    <property type="project" value="InterPro"/>
</dbReference>
<accession>A0A4U0P993</accession>
<dbReference type="PROSITE" id="PS51724">
    <property type="entry name" value="SPOR"/>
    <property type="match status" value="1"/>
</dbReference>
<evidence type="ECO:0000259" key="1">
    <source>
        <dbReference type="PROSITE" id="PS51724"/>
    </source>
</evidence>
<evidence type="ECO:0000313" key="3">
    <source>
        <dbReference type="Proteomes" id="UP000310016"/>
    </source>
</evidence>
<name>A0A4U0P993_9NEIS</name>
<dbReference type="SUPFAM" id="SSF110997">
    <property type="entry name" value="Sporulation related repeat"/>
    <property type="match status" value="1"/>
</dbReference>
<dbReference type="Gene3D" id="3.30.70.1070">
    <property type="entry name" value="Sporulation related repeat"/>
    <property type="match status" value="1"/>
</dbReference>
<dbReference type="RefSeq" id="WP_136775089.1">
    <property type="nucleotide sequence ID" value="NZ_CP156074.1"/>
</dbReference>
<organism evidence="2 3">
    <name type="scientific">Chitiniphilus eburneus</name>
    <dbReference type="NCBI Taxonomy" id="2571148"/>
    <lineage>
        <taxon>Bacteria</taxon>
        <taxon>Pseudomonadati</taxon>
        <taxon>Pseudomonadota</taxon>
        <taxon>Betaproteobacteria</taxon>
        <taxon>Neisseriales</taxon>
        <taxon>Chitinibacteraceae</taxon>
        <taxon>Chitiniphilus</taxon>
    </lineage>
</organism>